<organism evidence="1 2">
    <name type="scientific">Artomyces pyxidatus</name>
    <dbReference type="NCBI Taxonomy" id="48021"/>
    <lineage>
        <taxon>Eukaryota</taxon>
        <taxon>Fungi</taxon>
        <taxon>Dikarya</taxon>
        <taxon>Basidiomycota</taxon>
        <taxon>Agaricomycotina</taxon>
        <taxon>Agaricomycetes</taxon>
        <taxon>Russulales</taxon>
        <taxon>Auriscalpiaceae</taxon>
        <taxon>Artomyces</taxon>
    </lineage>
</organism>
<reference evidence="1" key="2">
    <citation type="journal article" date="2022" name="New Phytol.">
        <title>Evolutionary transition to the ectomycorrhizal habit in the genomes of a hyperdiverse lineage of mushroom-forming fungi.</title>
        <authorList>
            <person name="Looney B."/>
            <person name="Miyauchi S."/>
            <person name="Morin E."/>
            <person name="Drula E."/>
            <person name="Courty P.E."/>
            <person name="Kohler A."/>
            <person name="Kuo A."/>
            <person name="LaButti K."/>
            <person name="Pangilinan J."/>
            <person name="Lipzen A."/>
            <person name="Riley R."/>
            <person name="Andreopoulos W."/>
            <person name="He G."/>
            <person name="Johnson J."/>
            <person name="Nolan M."/>
            <person name="Tritt A."/>
            <person name="Barry K.W."/>
            <person name="Grigoriev I.V."/>
            <person name="Nagy L.G."/>
            <person name="Hibbett D."/>
            <person name="Henrissat B."/>
            <person name="Matheny P.B."/>
            <person name="Labbe J."/>
            <person name="Martin F.M."/>
        </authorList>
    </citation>
    <scope>NUCLEOTIDE SEQUENCE</scope>
    <source>
        <strain evidence="1">HHB10654</strain>
    </source>
</reference>
<proteinExistence type="predicted"/>
<comment type="caution">
    <text evidence="1">The sequence shown here is derived from an EMBL/GenBank/DDBJ whole genome shotgun (WGS) entry which is preliminary data.</text>
</comment>
<evidence type="ECO:0000313" key="1">
    <source>
        <dbReference type="EMBL" id="KAI0067694.1"/>
    </source>
</evidence>
<name>A0ACB8TGY5_9AGAM</name>
<gene>
    <name evidence="1" type="ORF">BV25DRAFT_1867503</name>
</gene>
<sequence length="901" mass="100047">MEEVLDIPLPPEFQLLSSLLDDHPESFAAGSKDIQEAALRATEYVFNLALQSEAQSQSHITELLESFSPAQGPQTRSQTRANGKRKRSPSRLPAPKIVLQATPLSSLFTEGMNEEQIWAQLELRTQSVCQTLDLALQETEGEEGEDAATGAEKRRGDSDAPGVEGKNEDGLDDEDEAEEDDDESDEGEEEGDDEEGSDQHEVLGEGVEGLREESEEEYEEQEMLEEPSRRPPSRTSFRKRPKGGAHSELNDGFFDLAAFNAETEEAEARSVSRGTLAKDSDDDSEDDEAVDYFASVDAQDVFEEDTQGEQGEAYYRDFFEAPARTSPKAGAASVSTLKASKVRFHDEVRVKTIKPRGKGLPLFTMRQIDEDDEDAGEDGDFEGNGDDDFGEDSMAFDDFELDEDDENDKELQNGSDEQLAFGGQQTMDRLKDDLFADDDEPDYEMSTHQKRLADLREQIATLETENVAKKDWTLMGEATSRTRPQNSLLEEDLDFERVMKAIPVITEETVLGLEVRIKARIQEGRFDDVVRRRPVDDKPFLPSRLFELKDTKSSQSLAQIYEDEFTAAQTGGAVGEDRDGKLKKEHEEIEKLWESMSMKLDALSNAHFTPKAPKATISTITNVASTSLESALPTSKSAASMLAPEEVFERGSADLRAKGELAPDEKRALRNKHKKKRKKERDALENSVDKFAKLRGVKGVKAQKEAALRSVIKNGKGVTVVGKKSQDVKKSRALIPPVEQDSPNSYRGNSTSPRPPVRSAATSYVASRDGDPYSSRPAGNIPPAEPSYRDRYQRNNPVGDVYSRGHNNLDSDRNELFSGYKPREGPGRFADGPSEPAPGEENDEDVEGIKQQTRFLKQDSVNSTRNALRLAREAEETARNTVNRLGDQSGEQVIDVLYGID</sequence>
<accession>A0ACB8TGY5</accession>
<keyword evidence="2" id="KW-1185">Reference proteome</keyword>
<protein>
    <submittedName>
        <fullName evidence="1">Mpp10-domain-containing protein</fullName>
    </submittedName>
</protein>
<evidence type="ECO:0000313" key="2">
    <source>
        <dbReference type="Proteomes" id="UP000814140"/>
    </source>
</evidence>
<reference evidence="1" key="1">
    <citation type="submission" date="2021-03" db="EMBL/GenBank/DDBJ databases">
        <authorList>
            <consortium name="DOE Joint Genome Institute"/>
            <person name="Ahrendt S."/>
            <person name="Looney B.P."/>
            <person name="Miyauchi S."/>
            <person name="Morin E."/>
            <person name="Drula E."/>
            <person name="Courty P.E."/>
            <person name="Chicoki N."/>
            <person name="Fauchery L."/>
            <person name="Kohler A."/>
            <person name="Kuo A."/>
            <person name="Labutti K."/>
            <person name="Pangilinan J."/>
            <person name="Lipzen A."/>
            <person name="Riley R."/>
            <person name="Andreopoulos W."/>
            <person name="He G."/>
            <person name="Johnson J."/>
            <person name="Barry K.W."/>
            <person name="Grigoriev I.V."/>
            <person name="Nagy L."/>
            <person name="Hibbett D."/>
            <person name="Henrissat B."/>
            <person name="Matheny P.B."/>
            <person name="Labbe J."/>
            <person name="Martin F."/>
        </authorList>
    </citation>
    <scope>NUCLEOTIDE SEQUENCE</scope>
    <source>
        <strain evidence="1">HHB10654</strain>
    </source>
</reference>
<dbReference type="EMBL" id="MU277189">
    <property type="protein sequence ID" value="KAI0067694.1"/>
    <property type="molecule type" value="Genomic_DNA"/>
</dbReference>
<dbReference type="Proteomes" id="UP000814140">
    <property type="component" value="Unassembled WGS sequence"/>
</dbReference>